<reference evidence="1" key="1">
    <citation type="submission" date="2018-05" db="EMBL/GenBank/DDBJ databases">
        <authorList>
            <person name="Lanie J.A."/>
            <person name="Ng W.-L."/>
            <person name="Kazmierczak K.M."/>
            <person name="Andrzejewski T.M."/>
            <person name="Davidsen T.M."/>
            <person name="Wayne K.J."/>
            <person name="Tettelin H."/>
            <person name="Glass J.I."/>
            <person name="Rusch D."/>
            <person name="Podicherti R."/>
            <person name="Tsui H.-C.T."/>
            <person name="Winkler M.E."/>
        </authorList>
    </citation>
    <scope>NUCLEOTIDE SEQUENCE</scope>
</reference>
<dbReference type="EMBL" id="UINC01053573">
    <property type="protein sequence ID" value="SVB70250.1"/>
    <property type="molecule type" value="Genomic_DNA"/>
</dbReference>
<accession>A0A382G4Q0</accession>
<gene>
    <name evidence="1" type="ORF">METZ01_LOCUS223104</name>
</gene>
<dbReference type="AlphaFoldDB" id="A0A382G4Q0"/>
<proteinExistence type="predicted"/>
<protein>
    <submittedName>
        <fullName evidence="1">Uncharacterized protein</fullName>
    </submittedName>
</protein>
<sequence>MFEAMQKRFAWKAMFMVLMAGG</sequence>
<organism evidence="1">
    <name type="scientific">marine metagenome</name>
    <dbReference type="NCBI Taxonomy" id="408172"/>
    <lineage>
        <taxon>unclassified sequences</taxon>
        <taxon>metagenomes</taxon>
        <taxon>ecological metagenomes</taxon>
    </lineage>
</organism>
<name>A0A382G4Q0_9ZZZZ</name>
<evidence type="ECO:0000313" key="1">
    <source>
        <dbReference type="EMBL" id="SVB70250.1"/>
    </source>
</evidence>